<gene>
    <name evidence="1" type="ORF">GCM10025781_10350</name>
</gene>
<accession>A0ABP8WUI4</accession>
<evidence type="ECO:0000313" key="2">
    <source>
        <dbReference type="Proteomes" id="UP001501446"/>
    </source>
</evidence>
<protein>
    <submittedName>
        <fullName evidence="1">Uncharacterized protein</fullName>
    </submittedName>
</protein>
<name>A0ABP8WUI4_9MICC</name>
<reference evidence="2" key="1">
    <citation type="journal article" date="2019" name="Int. J. Syst. Evol. Microbiol.">
        <title>The Global Catalogue of Microorganisms (GCM) 10K type strain sequencing project: providing services to taxonomists for standard genome sequencing and annotation.</title>
        <authorList>
            <consortium name="The Broad Institute Genomics Platform"/>
            <consortium name="The Broad Institute Genome Sequencing Center for Infectious Disease"/>
            <person name="Wu L."/>
            <person name="Ma J."/>
        </authorList>
    </citation>
    <scope>NUCLEOTIDE SEQUENCE [LARGE SCALE GENOMIC DNA]</scope>
    <source>
        <strain evidence="2">JCM 18958</strain>
    </source>
</reference>
<dbReference type="EMBL" id="BAABLN010000010">
    <property type="protein sequence ID" value="GAA4694722.1"/>
    <property type="molecule type" value="Genomic_DNA"/>
</dbReference>
<keyword evidence="2" id="KW-1185">Reference proteome</keyword>
<proteinExistence type="predicted"/>
<sequence>MGFRKLVVGDRHYRIVWRVKEEPGGSTVLEISEVWAVGVRSDSEVYEEMKERIAQLRTGGGPETKPLADVISSTGRLFQDISVSEEHSPPSSLPAWLKRALSEELRLSDEQIDGLSESEAKQLIMAKWSGQGPEY</sequence>
<evidence type="ECO:0000313" key="1">
    <source>
        <dbReference type="EMBL" id="GAA4694722.1"/>
    </source>
</evidence>
<comment type="caution">
    <text evidence="1">The sequence shown here is derived from an EMBL/GenBank/DDBJ whole genome shotgun (WGS) entry which is preliminary data.</text>
</comment>
<organism evidence="1 2">
    <name type="scientific">Kocuria gwangalliensis</name>
    <dbReference type="NCBI Taxonomy" id="501592"/>
    <lineage>
        <taxon>Bacteria</taxon>
        <taxon>Bacillati</taxon>
        <taxon>Actinomycetota</taxon>
        <taxon>Actinomycetes</taxon>
        <taxon>Micrococcales</taxon>
        <taxon>Micrococcaceae</taxon>
        <taxon>Kocuria</taxon>
    </lineage>
</organism>
<dbReference type="Proteomes" id="UP001501446">
    <property type="component" value="Unassembled WGS sequence"/>
</dbReference>